<reference evidence="2 3" key="1">
    <citation type="submission" date="2017-09" db="EMBL/GenBank/DDBJ databases">
        <title>Depth-based differentiation of microbial function through sediment-hosted aquifers and enrichment of novel symbionts in the deep terrestrial subsurface.</title>
        <authorList>
            <person name="Probst A.J."/>
            <person name="Ladd B."/>
            <person name="Jarett J.K."/>
            <person name="Geller-Mcgrath D.E."/>
            <person name="Sieber C.M."/>
            <person name="Emerson J.B."/>
            <person name="Anantharaman K."/>
            <person name="Thomas B.C."/>
            <person name="Malmstrom R."/>
            <person name="Stieglmeier M."/>
            <person name="Klingl A."/>
            <person name="Woyke T."/>
            <person name="Ryan C.M."/>
            <person name="Banfield J.F."/>
        </authorList>
    </citation>
    <scope>NUCLEOTIDE SEQUENCE [LARGE SCALE GENOMIC DNA]</scope>
    <source>
        <strain evidence="2">CG23_combo_of_CG06-09_8_20_14_all_37_18</strain>
    </source>
</reference>
<gene>
    <name evidence="2" type="ORF">COX35_01245</name>
</gene>
<organism evidence="2 3">
    <name type="scientific">Candidatus Nealsonbacteria bacterium CG23_combo_of_CG06-09_8_20_14_all_37_18</name>
    <dbReference type="NCBI Taxonomy" id="1974720"/>
    <lineage>
        <taxon>Bacteria</taxon>
        <taxon>Candidatus Nealsoniibacteriota</taxon>
    </lineage>
</organism>
<evidence type="ECO:0000313" key="3">
    <source>
        <dbReference type="Proteomes" id="UP000229952"/>
    </source>
</evidence>
<dbReference type="Gene3D" id="3.30.460.10">
    <property type="entry name" value="Beta Polymerase, domain 2"/>
    <property type="match status" value="1"/>
</dbReference>
<dbReference type="SUPFAM" id="SSF81301">
    <property type="entry name" value="Nucleotidyltransferase"/>
    <property type="match status" value="1"/>
</dbReference>
<dbReference type="EMBL" id="PCRQ01000030">
    <property type="protein sequence ID" value="PIP24332.1"/>
    <property type="molecule type" value="Genomic_DNA"/>
</dbReference>
<comment type="caution">
    <text evidence="2">The sequence shown here is derived from an EMBL/GenBank/DDBJ whole genome shotgun (WGS) entry which is preliminary data.</text>
</comment>
<dbReference type="CDD" id="cd05403">
    <property type="entry name" value="NT_KNTase_like"/>
    <property type="match status" value="1"/>
</dbReference>
<dbReference type="AlphaFoldDB" id="A0A2G9YYP1"/>
<protein>
    <recommendedName>
        <fullName evidence="1">Polymerase beta nucleotidyltransferase domain-containing protein</fullName>
    </recommendedName>
</protein>
<dbReference type="NCBIfam" id="NF047752">
    <property type="entry name" value="MntA_antitoxin"/>
    <property type="match status" value="1"/>
</dbReference>
<dbReference type="Proteomes" id="UP000229952">
    <property type="component" value="Unassembled WGS sequence"/>
</dbReference>
<dbReference type="PANTHER" id="PTHR43852">
    <property type="entry name" value="NUCLEOTIDYLTRANSFERASE"/>
    <property type="match status" value="1"/>
</dbReference>
<dbReference type="InterPro" id="IPR041633">
    <property type="entry name" value="Polbeta"/>
</dbReference>
<sequence length="130" mass="14931">MRLNAKPLKKNKVAIVFLFGSKITKTVHPGSDIDIGVVFEDEKLRIKKPSEVYGDLYQVFSKAFYTSAPDIVYLREAPLSLQFKAINEGKIIYQSSGKYLADYREEVMIKYFDFQFVEDCFNRVLLGKAS</sequence>
<feature type="domain" description="Polymerase beta nucleotidyltransferase" evidence="1">
    <location>
        <begin position="8"/>
        <end position="96"/>
    </location>
</feature>
<dbReference type="Pfam" id="PF18765">
    <property type="entry name" value="Polbeta"/>
    <property type="match status" value="1"/>
</dbReference>
<name>A0A2G9YYP1_9BACT</name>
<accession>A0A2G9YYP1</accession>
<proteinExistence type="predicted"/>
<dbReference type="InterPro" id="IPR052930">
    <property type="entry name" value="TA_antitoxin_MntA"/>
</dbReference>
<evidence type="ECO:0000313" key="2">
    <source>
        <dbReference type="EMBL" id="PIP24332.1"/>
    </source>
</evidence>
<evidence type="ECO:0000259" key="1">
    <source>
        <dbReference type="Pfam" id="PF18765"/>
    </source>
</evidence>
<dbReference type="PANTHER" id="PTHR43852:SF4">
    <property type="entry name" value="NUCLEOTIDYLTRANSFERASE"/>
    <property type="match status" value="1"/>
</dbReference>
<dbReference type="InterPro" id="IPR043519">
    <property type="entry name" value="NT_sf"/>
</dbReference>